<accession>A0ABW7QGQ5</accession>
<name>A0ABW7QGQ5_9ACTN</name>
<evidence type="ECO:0000313" key="2">
    <source>
        <dbReference type="Proteomes" id="UP001610818"/>
    </source>
</evidence>
<dbReference type="RefSeq" id="WP_397707524.1">
    <property type="nucleotide sequence ID" value="NZ_JBIRGN010000001.1"/>
</dbReference>
<sequence>MRRHRASEARAQGLADMTAALDTQGFYGAAAPSTPERAPTGFRQWCQEVLRPAVRS</sequence>
<dbReference type="EMBL" id="JBIRGQ010000001">
    <property type="protein sequence ID" value="MFH8544139.1"/>
    <property type="molecule type" value="Genomic_DNA"/>
</dbReference>
<reference evidence="1 2" key="1">
    <citation type="submission" date="2024-10" db="EMBL/GenBank/DDBJ databases">
        <title>The Natural Products Discovery Center: Release of the First 8490 Sequenced Strains for Exploring Actinobacteria Biosynthetic Diversity.</title>
        <authorList>
            <person name="Kalkreuter E."/>
            <person name="Kautsar S.A."/>
            <person name="Yang D."/>
            <person name="Bader C.D."/>
            <person name="Teijaro C.N."/>
            <person name="Fluegel L."/>
            <person name="Davis C.M."/>
            <person name="Simpson J.R."/>
            <person name="Lauterbach L."/>
            <person name="Steele A.D."/>
            <person name="Gui C."/>
            <person name="Meng S."/>
            <person name="Li G."/>
            <person name="Viehrig K."/>
            <person name="Ye F."/>
            <person name="Su P."/>
            <person name="Kiefer A.F."/>
            <person name="Nichols A."/>
            <person name="Cepeda A.J."/>
            <person name="Yan W."/>
            <person name="Fan B."/>
            <person name="Jiang Y."/>
            <person name="Adhikari A."/>
            <person name="Zheng C.-J."/>
            <person name="Schuster L."/>
            <person name="Cowan T.M."/>
            <person name="Smanski M.J."/>
            <person name="Chevrette M.G."/>
            <person name="De Carvalho L.P.S."/>
            <person name="Shen B."/>
        </authorList>
    </citation>
    <scope>NUCLEOTIDE SEQUENCE [LARGE SCALE GENOMIC DNA]</scope>
    <source>
        <strain evidence="1 2">NPDC017990</strain>
    </source>
</reference>
<evidence type="ECO:0000313" key="1">
    <source>
        <dbReference type="EMBL" id="MFH8544139.1"/>
    </source>
</evidence>
<proteinExistence type="predicted"/>
<comment type="caution">
    <text evidence="1">The sequence shown here is derived from an EMBL/GenBank/DDBJ whole genome shotgun (WGS) entry which is preliminary data.</text>
</comment>
<keyword evidence="2" id="KW-1185">Reference proteome</keyword>
<organism evidence="1 2">
    <name type="scientific">Streptomyces longisporoflavus</name>
    <dbReference type="NCBI Taxonomy" id="28044"/>
    <lineage>
        <taxon>Bacteria</taxon>
        <taxon>Bacillati</taxon>
        <taxon>Actinomycetota</taxon>
        <taxon>Actinomycetes</taxon>
        <taxon>Kitasatosporales</taxon>
        <taxon>Streptomycetaceae</taxon>
        <taxon>Streptomyces</taxon>
    </lineage>
</organism>
<dbReference type="Proteomes" id="UP001610818">
    <property type="component" value="Unassembled WGS sequence"/>
</dbReference>
<protein>
    <submittedName>
        <fullName evidence="1">Uncharacterized protein</fullName>
    </submittedName>
</protein>
<gene>
    <name evidence="1" type="ORF">ACH4F9_03895</name>
</gene>